<evidence type="ECO:0000256" key="4">
    <source>
        <dbReference type="ARBA" id="ARBA00022679"/>
    </source>
</evidence>
<dbReference type="GO" id="GO:0032259">
    <property type="term" value="P:methylation"/>
    <property type="evidence" value="ECO:0007669"/>
    <property type="project" value="UniProtKB-KW"/>
</dbReference>
<comment type="subcellular location">
    <subcellularLocation>
        <location evidence="1">Chromosome</location>
    </subcellularLocation>
</comment>
<feature type="compositionally biased region" description="Polar residues" evidence="8">
    <location>
        <begin position="764"/>
        <end position="779"/>
    </location>
</feature>
<evidence type="ECO:0000256" key="1">
    <source>
        <dbReference type="ARBA" id="ARBA00004286"/>
    </source>
</evidence>
<dbReference type="AlphaFoldDB" id="A0A835XQG0"/>
<keyword evidence="5" id="KW-0949">S-adenosyl-L-methionine</keyword>
<feature type="region of interest" description="Disordered" evidence="8">
    <location>
        <begin position="857"/>
        <end position="877"/>
    </location>
</feature>
<dbReference type="OrthoDB" id="5792673at2759"/>
<feature type="compositionally biased region" description="Low complexity" evidence="8">
    <location>
        <begin position="208"/>
        <end position="220"/>
    </location>
</feature>
<feature type="compositionally biased region" description="Low complexity" evidence="8">
    <location>
        <begin position="783"/>
        <end position="793"/>
    </location>
</feature>
<feature type="compositionally biased region" description="Acidic residues" evidence="8">
    <location>
        <begin position="638"/>
        <end position="652"/>
    </location>
</feature>
<feature type="region of interest" description="Disordered" evidence="8">
    <location>
        <begin position="195"/>
        <end position="220"/>
    </location>
</feature>
<feature type="compositionally biased region" description="Gly residues" evidence="8">
    <location>
        <begin position="794"/>
        <end position="804"/>
    </location>
</feature>
<feature type="domain" description="SET" evidence="9">
    <location>
        <begin position="387"/>
        <end position="535"/>
    </location>
</feature>
<dbReference type="GO" id="GO:0008168">
    <property type="term" value="F:methyltransferase activity"/>
    <property type="evidence" value="ECO:0007669"/>
    <property type="project" value="UniProtKB-KW"/>
</dbReference>
<name>A0A835XQG0_9CHLO</name>
<feature type="compositionally biased region" description="Low complexity" evidence="8">
    <location>
        <begin position="659"/>
        <end position="679"/>
    </location>
</feature>
<protein>
    <recommendedName>
        <fullName evidence="9">SET domain-containing protein</fullName>
    </recommendedName>
</protein>
<evidence type="ECO:0000256" key="5">
    <source>
        <dbReference type="ARBA" id="ARBA00022691"/>
    </source>
</evidence>
<dbReference type="GO" id="GO:0005694">
    <property type="term" value="C:chromosome"/>
    <property type="evidence" value="ECO:0007669"/>
    <property type="project" value="UniProtKB-SubCell"/>
</dbReference>
<dbReference type="InterPro" id="IPR046341">
    <property type="entry name" value="SET_dom_sf"/>
</dbReference>
<organism evidence="10 11">
    <name type="scientific">Edaphochlamys debaryana</name>
    <dbReference type="NCBI Taxonomy" id="47281"/>
    <lineage>
        <taxon>Eukaryota</taxon>
        <taxon>Viridiplantae</taxon>
        <taxon>Chlorophyta</taxon>
        <taxon>core chlorophytes</taxon>
        <taxon>Chlorophyceae</taxon>
        <taxon>CS clade</taxon>
        <taxon>Chlamydomonadales</taxon>
        <taxon>Chlamydomonadales incertae sedis</taxon>
        <taxon>Edaphochlamys</taxon>
    </lineage>
</organism>
<evidence type="ECO:0000256" key="8">
    <source>
        <dbReference type="SAM" id="MobiDB-lite"/>
    </source>
</evidence>
<keyword evidence="4" id="KW-0808">Transferase</keyword>
<feature type="compositionally biased region" description="Low complexity" evidence="8">
    <location>
        <begin position="699"/>
        <end position="745"/>
    </location>
</feature>
<dbReference type="Proteomes" id="UP000612055">
    <property type="component" value="Unassembled WGS sequence"/>
</dbReference>
<feature type="compositionally biased region" description="Low complexity" evidence="8">
    <location>
        <begin position="622"/>
        <end position="634"/>
    </location>
</feature>
<dbReference type="GO" id="GO:0046872">
    <property type="term" value="F:metal ion binding"/>
    <property type="evidence" value="ECO:0007669"/>
    <property type="project" value="UniProtKB-KW"/>
</dbReference>
<dbReference type="Gene3D" id="2.170.270.10">
    <property type="entry name" value="SET domain"/>
    <property type="match status" value="1"/>
</dbReference>
<keyword evidence="6" id="KW-0479">Metal-binding</keyword>
<feature type="compositionally biased region" description="Gly residues" evidence="8">
    <location>
        <begin position="114"/>
        <end position="126"/>
    </location>
</feature>
<feature type="region of interest" description="Disordered" evidence="8">
    <location>
        <begin position="99"/>
        <end position="138"/>
    </location>
</feature>
<evidence type="ECO:0000256" key="2">
    <source>
        <dbReference type="ARBA" id="ARBA00022454"/>
    </source>
</evidence>
<evidence type="ECO:0000256" key="7">
    <source>
        <dbReference type="ARBA" id="ARBA00022833"/>
    </source>
</evidence>
<dbReference type="Pfam" id="PF00856">
    <property type="entry name" value="SET"/>
    <property type="match status" value="1"/>
</dbReference>
<reference evidence="10" key="1">
    <citation type="journal article" date="2020" name="bioRxiv">
        <title>Comparative genomics of Chlamydomonas.</title>
        <authorList>
            <person name="Craig R.J."/>
            <person name="Hasan A.R."/>
            <person name="Ness R.W."/>
            <person name="Keightley P.D."/>
        </authorList>
    </citation>
    <scope>NUCLEOTIDE SEQUENCE</scope>
    <source>
        <strain evidence="10">CCAP 11/70</strain>
    </source>
</reference>
<evidence type="ECO:0000259" key="9">
    <source>
        <dbReference type="PROSITE" id="PS50280"/>
    </source>
</evidence>
<evidence type="ECO:0000313" key="10">
    <source>
        <dbReference type="EMBL" id="KAG2487740.1"/>
    </source>
</evidence>
<dbReference type="EMBL" id="JAEHOE010000093">
    <property type="protein sequence ID" value="KAG2487740.1"/>
    <property type="molecule type" value="Genomic_DNA"/>
</dbReference>
<dbReference type="InterPro" id="IPR001214">
    <property type="entry name" value="SET_dom"/>
</dbReference>
<keyword evidence="7" id="KW-0862">Zinc</keyword>
<feature type="compositionally biased region" description="Acidic residues" evidence="8">
    <location>
        <begin position="604"/>
        <end position="618"/>
    </location>
</feature>
<evidence type="ECO:0000256" key="6">
    <source>
        <dbReference type="ARBA" id="ARBA00022723"/>
    </source>
</evidence>
<sequence>MGEGRKGAATQNAEPLTAENWRTTLSRAGWLDLLVSLTSTGLGAVGLASPVVFSLQAAEERTHAELCEPPRWLQTPGELPTQVKGVQFEAVPWTYRDSSWSVPPSKAPAPANGGASGSSGGGGGAGASRPEPPLPLPPPAFKPNVVYVAGAGSVRSDRLAFQDLHARCVQRGRALKCHTAASTPNHQWALLLVAGHTPSAPPPPPASAPEAAHTAGAHTAARSHAPLRACFHAYFLPYNPNRDDRNRDDRKDPARDDRKDPARDDRKDPPMNAWLERWLGTKLRGTGQVKEISAWRREWRDFPTQPSTGLPKAERRVHLEGYYGQHPMHTAHVQSVLPGRHFFYSMRPWRRGELDEKGRLVPVLTDQQADFLRECQCDYESCGKLEARRELKRIREDGVQFDLAIKAVQLEAQRPDLGVFALEFIPAGSFVLEYVGQLMVKRELNAMEKANKKADLHYIYDLEQRSSRPSGPDDVVATDATHLGNISRFLNHRCDGANCETVNVCAGRVDERHMTIMIRTVRDIYPGEQLTLDYQAGLTAEQRESVRAHPELPGAVVCRCGEEQCLGFVFPSVDAYRREGDEEQAGGHRTTRRSQPRRGAAVPAEDDSSDEEGKEAEEEGVRAQAEAGADAAARGEGRDEEGAEAQQSEDEAGPGPSGTAVARKSTRTKAAARAASQRTGEGSSAEGASPPAKRVRTESSAQAAAAAVANAPAAAASRQSSGGADPVPASTSAAAGPSTAAAASGSGSGSGATGGSCTTDLGAESSQSAEESYVETTRTAGVEAASPAPRCSSAGGGGGEGGAAGVACGLSPEADGGRPGGGGSVAAAPGGGRAGGGVGWGSLGAGVEEGGKARVTVPAGADDAGSEDEFFEGLATE</sequence>
<gene>
    <name evidence="10" type="ORF">HYH03_013738</name>
</gene>
<accession>A0A835XQG0</accession>
<evidence type="ECO:0000313" key="11">
    <source>
        <dbReference type="Proteomes" id="UP000612055"/>
    </source>
</evidence>
<feature type="region of interest" description="Disordered" evidence="8">
    <location>
        <begin position="579"/>
        <end position="845"/>
    </location>
</feature>
<evidence type="ECO:0000256" key="3">
    <source>
        <dbReference type="ARBA" id="ARBA00022603"/>
    </source>
</evidence>
<dbReference type="PROSITE" id="PS50280">
    <property type="entry name" value="SET"/>
    <property type="match status" value="1"/>
</dbReference>
<feature type="compositionally biased region" description="Basic and acidic residues" evidence="8">
    <location>
        <begin position="241"/>
        <end position="269"/>
    </location>
</feature>
<feature type="compositionally biased region" description="Gly residues" evidence="8">
    <location>
        <begin position="817"/>
        <end position="845"/>
    </location>
</feature>
<dbReference type="PANTHER" id="PTHR46223">
    <property type="entry name" value="HISTONE-LYSINE N-METHYLTRANSFERASE SUV39H"/>
    <property type="match status" value="1"/>
</dbReference>
<keyword evidence="3" id="KW-0489">Methyltransferase</keyword>
<dbReference type="SUPFAM" id="SSF82199">
    <property type="entry name" value="SET domain"/>
    <property type="match status" value="1"/>
</dbReference>
<dbReference type="InterPro" id="IPR050973">
    <property type="entry name" value="H3K9_Histone-Lys_N-MTase"/>
</dbReference>
<keyword evidence="2" id="KW-0158">Chromosome</keyword>
<keyword evidence="11" id="KW-1185">Reference proteome</keyword>
<dbReference type="PANTHER" id="PTHR46223:SF3">
    <property type="entry name" value="HISTONE-LYSINE N-METHYLTRANSFERASE SET-23"/>
    <property type="match status" value="1"/>
</dbReference>
<proteinExistence type="predicted"/>
<dbReference type="SMART" id="SM00317">
    <property type="entry name" value="SET"/>
    <property type="match status" value="1"/>
</dbReference>
<feature type="region of interest" description="Disordered" evidence="8">
    <location>
        <begin position="241"/>
        <end position="271"/>
    </location>
</feature>
<comment type="caution">
    <text evidence="10">The sequence shown here is derived from an EMBL/GenBank/DDBJ whole genome shotgun (WGS) entry which is preliminary data.</text>
</comment>